<dbReference type="InterPro" id="IPR016047">
    <property type="entry name" value="M23ase_b-sheet_dom"/>
</dbReference>
<dbReference type="SUPFAM" id="SSF51261">
    <property type="entry name" value="Duplicated hybrid motif"/>
    <property type="match status" value="1"/>
</dbReference>
<dbReference type="AlphaFoldDB" id="A0A7T1TDF6"/>
<evidence type="ECO:0000313" key="3">
    <source>
        <dbReference type="EMBL" id="QPP10926.1"/>
    </source>
</evidence>
<feature type="region of interest" description="Disordered" evidence="1">
    <location>
        <begin position="1"/>
        <end position="20"/>
    </location>
</feature>
<protein>
    <submittedName>
        <fullName evidence="3">M23 family metallopeptidase</fullName>
    </submittedName>
</protein>
<dbReference type="Proteomes" id="UP000595046">
    <property type="component" value="Chromosome"/>
</dbReference>
<dbReference type="CDD" id="cd12797">
    <property type="entry name" value="M23_peptidase"/>
    <property type="match status" value="1"/>
</dbReference>
<dbReference type="EMBL" id="CP048882">
    <property type="protein sequence ID" value="QPP10926.1"/>
    <property type="molecule type" value="Genomic_DNA"/>
</dbReference>
<dbReference type="KEGG" id="sbat:G4Z16_23045"/>
<dbReference type="Gene3D" id="2.70.70.10">
    <property type="entry name" value="Glucose Permease (Domain IIA)"/>
    <property type="match status" value="1"/>
</dbReference>
<feature type="compositionally biased region" description="Polar residues" evidence="1">
    <location>
        <begin position="1"/>
        <end position="10"/>
    </location>
</feature>
<gene>
    <name evidence="3" type="ORF">G4Z16_23045</name>
</gene>
<name>A0A7T1TDF6_9ACTN</name>
<proteinExistence type="predicted"/>
<dbReference type="InterPro" id="IPR011055">
    <property type="entry name" value="Dup_hybrid_motif"/>
</dbReference>
<reference evidence="4" key="1">
    <citation type="submission" date="2020-02" db="EMBL/GenBank/DDBJ databases">
        <title>Streptomyces sp. ASO4wet.</title>
        <authorList>
            <person name="Risdian C."/>
            <person name="Landwehr W."/>
            <person name="Schupp P."/>
            <person name="Wink J."/>
        </authorList>
    </citation>
    <scope>NUCLEOTIDE SEQUENCE [LARGE SCALE GENOMIC DNA]</scope>
    <source>
        <strain evidence="4">ASO4wet</strain>
    </source>
</reference>
<evidence type="ECO:0000256" key="1">
    <source>
        <dbReference type="SAM" id="MobiDB-lite"/>
    </source>
</evidence>
<evidence type="ECO:0000313" key="4">
    <source>
        <dbReference type="Proteomes" id="UP000595046"/>
    </source>
</evidence>
<dbReference type="GO" id="GO:0004222">
    <property type="term" value="F:metalloendopeptidase activity"/>
    <property type="evidence" value="ECO:0007669"/>
    <property type="project" value="TreeGrafter"/>
</dbReference>
<dbReference type="InterPro" id="IPR050570">
    <property type="entry name" value="Cell_wall_metabolism_enzyme"/>
</dbReference>
<feature type="domain" description="M23ase beta-sheet core" evidence="2">
    <location>
        <begin position="121"/>
        <end position="190"/>
    </location>
</feature>
<organism evidence="3 4">
    <name type="scientific">Streptomyces bathyalis</name>
    <dbReference type="NCBI Taxonomy" id="2710756"/>
    <lineage>
        <taxon>Bacteria</taxon>
        <taxon>Bacillati</taxon>
        <taxon>Actinomycetota</taxon>
        <taxon>Actinomycetes</taxon>
        <taxon>Kitasatosporales</taxon>
        <taxon>Streptomycetaceae</taxon>
        <taxon>Streptomyces</taxon>
    </lineage>
</organism>
<accession>A0A7T1TDF6</accession>
<dbReference type="PANTHER" id="PTHR21666">
    <property type="entry name" value="PEPTIDASE-RELATED"/>
    <property type="match status" value="1"/>
</dbReference>
<dbReference type="Pfam" id="PF01551">
    <property type="entry name" value="Peptidase_M23"/>
    <property type="match status" value="1"/>
</dbReference>
<sequence>MASELPSQSPGDGGIEVSLPFTGRWRVENSPARRVPSHGTDMFGGRYAIDFVGVDERHRTAGSRSWRTFLATEPPELYFAFGQPVLAPRSGTVVAVHDGEIDHEGRRSQLALVPYALGQAGRVRQGVGAVAGNHVIISMPESRTFLALAHFQAGSIRVSVGEKVAEGQHIGNCGNSGNSTQPHVHMQAMDSSDLSVARGVPMLFRRFREWPSSPDHFRVRERAMPGERAVVEPLPVPSKAPGH</sequence>
<keyword evidence="4" id="KW-1185">Reference proteome</keyword>
<evidence type="ECO:0000259" key="2">
    <source>
        <dbReference type="Pfam" id="PF01551"/>
    </source>
</evidence>
<dbReference type="PANTHER" id="PTHR21666:SF270">
    <property type="entry name" value="MUREIN HYDROLASE ACTIVATOR ENVC"/>
    <property type="match status" value="1"/>
</dbReference>